<dbReference type="InterPro" id="IPR003661">
    <property type="entry name" value="HisK_dim/P_dom"/>
</dbReference>
<gene>
    <name evidence="16" type="ORF">DRP44_02610</name>
</gene>
<dbReference type="InterPro" id="IPR005467">
    <property type="entry name" value="His_kinase_dom"/>
</dbReference>
<evidence type="ECO:0000256" key="10">
    <source>
        <dbReference type="ARBA" id="ARBA00022840"/>
    </source>
</evidence>
<name>A0A660S9V6_UNCT6</name>
<feature type="transmembrane region" description="Helical" evidence="14">
    <location>
        <begin position="112"/>
        <end position="131"/>
    </location>
</feature>
<keyword evidence="12" id="KW-0902">Two-component regulatory system</keyword>
<accession>A0A660S9V6</accession>
<evidence type="ECO:0000256" key="2">
    <source>
        <dbReference type="ARBA" id="ARBA00004651"/>
    </source>
</evidence>
<comment type="catalytic activity">
    <reaction evidence="1">
        <text>ATP + protein L-histidine = ADP + protein N-phospho-L-histidine.</text>
        <dbReference type="EC" id="2.7.13.3"/>
    </reaction>
</comment>
<dbReference type="PANTHER" id="PTHR45528">
    <property type="entry name" value="SENSOR HISTIDINE KINASE CPXA"/>
    <property type="match status" value="1"/>
</dbReference>
<proteinExistence type="predicted"/>
<evidence type="ECO:0000256" key="11">
    <source>
        <dbReference type="ARBA" id="ARBA00022989"/>
    </source>
</evidence>
<evidence type="ECO:0000256" key="8">
    <source>
        <dbReference type="ARBA" id="ARBA00022741"/>
    </source>
</evidence>
<evidence type="ECO:0000256" key="9">
    <source>
        <dbReference type="ARBA" id="ARBA00022777"/>
    </source>
</evidence>
<feature type="domain" description="Histidine kinase" evidence="15">
    <location>
        <begin position="332"/>
        <end position="524"/>
    </location>
</feature>
<keyword evidence="5" id="KW-0597">Phosphoprotein</keyword>
<dbReference type="InterPro" id="IPR036890">
    <property type="entry name" value="HATPase_C_sf"/>
</dbReference>
<evidence type="ECO:0000256" key="14">
    <source>
        <dbReference type="SAM" id="Phobius"/>
    </source>
</evidence>
<dbReference type="GO" id="GO:0000155">
    <property type="term" value="F:phosphorelay sensor kinase activity"/>
    <property type="evidence" value="ECO:0007669"/>
    <property type="project" value="InterPro"/>
</dbReference>
<dbReference type="GO" id="GO:0005886">
    <property type="term" value="C:plasma membrane"/>
    <property type="evidence" value="ECO:0007669"/>
    <property type="project" value="UniProtKB-SubCell"/>
</dbReference>
<evidence type="ECO:0000256" key="6">
    <source>
        <dbReference type="ARBA" id="ARBA00022679"/>
    </source>
</evidence>
<dbReference type="GO" id="GO:0005524">
    <property type="term" value="F:ATP binding"/>
    <property type="evidence" value="ECO:0007669"/>
    <property type="project" value="UniProtKB-KW"/>
</dbReference>
<keyword evidence="10" id="KW-0067">ATP-binding</keyword>
<dbReference type="PRINTS" id="PR00344">
    <property type="entry name" value="BCTRLSENSOR"/>
</dbReference>
<dbReference type="Gene3D" id="1.10.287.130">
    <property type="match status" value="1"/>
</dbReference>
<evidence type="ECO:0000313" key="16">
    <source>
        <dbReference type="EMBL" id="RKX67302.1"/>
    </source>
</evidence>
<comment type="caution">
    <text evidence="16">The sequence shown here is derived from an EMBL/GenBank/DDBJ whole genome shotgun (WGS) entry which is preliminary data.</text>
</comment>
<reference evidence="16 17" key="1">
    <citation type="submission" date="2018-06" db="EMBL/GenBank/DDBJ databases">
        <title>Extensive metabolic versatility and redundancy in microbially diverse, dynamic hydrothermal sediments.</title>
        <authorList>
            <person name="Dombrowski N."/>
            <person name="Teske A."/>
            <person name="Baker B.J."/>
        </authorList>
    </citation>
    <scope>NUCLEOTIDE SEQUENCE [LARGE SCALE GENOMIC DNA]</scope>
    <source>
        <strain evidence="16">B35_G9</strain>
    </source>
</reference>
<keyword evidence="13 14" id="KW-0472">Membrane</keyword>
<dbReference type="SMART" id="SM00388">
    <property type="entry name" value="HisKA"/>
    <property type="match status" value="1"/>
</dbReference>
<dbReference type="SUPFAM" id="SSF47384">
    <property type="entry name" value="Homodimeric domain of signal transducing histidine kinase"/>
    <property type="match status" value="1"/>
</dbReference>
<dbReference type="AlphaFoldDB" id="A0A660S9V6"/>
<dbReference type="Proteomes" id="UP000282321">
    <property type="component" value="Unassembled WGS sequence"/>
</dbReference>
<evidence type="ECO:0000256" key="5">
    <source>
        <dbReference type="ARBA" id="ARBA00022553"/>
    </source>
</evidence>
<dbReference type="InterPro" id="IPR050398">
    <property type="entry name" value="HssS/ArlS-like"/>
</dbReference>
<keyword evidence="8" id="KW-0547">Nucleotide-binding</keyword>
<evidence type="ECO:0000256" key="12">
    <source>
        <dbReference type="ARBA" id="ARBA00023012"/>
    </source>
</evidence>
<dbReference type="InterPro" id="IPR003594">
    <property type="entry name" value="HATPase_dom"/>
</dbReference>
<keyword evidence="9" id="KW-0418">Kinase</keyword>
<dbReference type="SUPFAM" id="SSF55874">
    <property type="entry name" value="ATPase domain of HSP90 chaperone/DNA topoisomerase II/histidine kinase"/>
    <property type="match status" value="1"/>
</dbReference>
<evidence type="ECO:0000313" key="17">
    <source>
        <dbReference type="Proteomes" id="UP000282321"/>
    </source>
</evidence>
<dbReference type="PANTHER" id="PTHR45528:SF1">
    <property type="entry name" value="SENSOR HISTIDINE KINASE CPXA"/>
    <property type="match status" value="1"/>
</dbReference>
<protein>
    <recommendedName>
        <fullName evidence="3">histidine kinase</fullName>
        <ecNumber evidence="3">2.7.13.3</ecNumber>
    </recommendedName>
</protein>
<dbReference type="InterPro" id="IPR036097">
    <property type="entry name" value="HisK_dim/P_sf"/>
</dbReference>
<dbReference type="PROSITE" id="PS50109">
    <property type="entry name" value="HIS_KIN"/>
    <property type="match status" value="1"/>
</dbReference>
<dbReference type="CDD" id="cd00082">
    <property type="entry name" value="HisKA"/>
    <property type="match status" value="1"/>
</dbReference>
<feature type="transmembrane region" description="Helical" evidence="14">
    <location>
        <begin position="6"/>
        <end position="24"/>
    </location>
</feature>
<dbReference type="SMART" id="SM00387">
    <property type="entry name" value="HATPase_c"/>
    <property type="match status" value="1"/>
</dbReference>
<feature type="transmembrane region" description="Helical" evidence="14">
    <location>
        <begin position="143"/>
        <end position="167"/>
    </location>
</feature>
<evidence type="ECO:0000256" key="3">
    <source>
        <dbReference type="ARBA" id="ARBA00012438"/>
    </source>
</evidence>
<evidence type="ECO:0000256" key="4">
    <source>
        <dbReference type="ARBA" id="ARBA00022475"/>
    </source>
</evidence>
<evidence type="ECO:0000256" key="1">
    <source>
        <dbReference type="ARBA" id="ARBA00000085"/>
    </source>
</evidence>
<dbReference type="EMBL" id="QNBC01000022">
    <property type="protein sequence ID" value="RKX67302.1"/>
    <property type="molecule type" value="Genomic_DNA"/>
</dbReference>
<dbReference type="EC" id="2.7.13.3" evidence="3"/>
<dbReference type="Gene3D" id="3.30.565.10">
    <property type="entry name" value="Histidine kinase-like ATPase, C-terminal domain"/>
    <property type="match status" value="1"/>
</dbReference>
<keyword evidence="7 14" id="KW-0812">Transmembrane</keyword>
<evidence type="ECO:0000256" key="7">
    <source>
        <dbReference type="ARBA" id="ARBA00022692"/>
    </source>
</evidence>
<organism evidence="16 17">
    <name type="scientific">candidate division TA06 bacterium</name>
    <dbReference type="NCBI Taxonomy" id="2250710"/>
    <lineage>
        <taxon>Bacteria</taxon>
        <taxon>Bacteria division TA06</taxon>
    </lineage>
</organism>
<sequence length="524" mass="61063">MKSQYKYSVLFIVLIIFILNLYILSTSISSVKRTYDNELEKITAIQNYIEENSSIPDSLTLTKTKKIFGIEELFIIGYQSPIRTKSKYYNIFENELNKGIIKNKIIKIDKQHYMFIIPEITNHFYIAGIYNNPLFQLIDSQKSLLFITIVSSLGIILIFIIISLLAFRPMIYMEFLAKNVRTPIKDEVYYNYIPQVFKETIETLKEKNLELEQFYNEEKEHSRDIETYLRSTLNLIDTPIYLFKDDCLLYENSLSKQISDSFPDIKNILPSWKNDEITIGDVSYQIVKNPVKRGDEELGILFMLFDITESKNRSIIKKNIDTMELLSNVSVNLAHEFKNSLGIISGYIQMLRKKTDIKELEILESETEYMLNSINKFIEINRIRKIIKHPIKTDTLKTEFKKLADRISINLTFSSEIDTPIMLDRQLFLQAIKNIFINSKEANATKIDVHIYKNNNYTILEIKDNGKGFSKNAMNNLFVPFFTEKEHGSGIGMVFINRVITLHNAIINAGNYMNGAYIKITFTE</sequence>
<keyword evidence="11 14" id="KW-1133">Transmembrane helix</keyword>
<dbReference type="InterPro" id="IPR004358">
    <property type="entry name" value="Sig_transdc_His_kin-like_C"/>
</dbReference>
<dbReference type="Pfam" id="PF00512">
    <property type="entry name" value="HisKA"/>
    <property type="match status" value="1"/>
</dbReference>
<keyword evidence="6" id="KW-0808">Transferase</keyword>
<comment type="subcellular location">
    <subcellularLocation>
        <location evidence="2">Cell membrane</location>
        <topology evidence="2">Multi-pass membrane protein</topology>
    </subcellularLocation>
</comment>
<keyword evidence="4" id="KW-1003">Cell membrane</keyword>
<evidence type="ECO:0000256" key="13">
    <source>
        <dbReference type="ARBA" id="ARBA00023136"/>
    </source>
</evidence>
<evidence type="ECO:0000259" key="15">
    <source>
        <dbReference type="PROSITE" id="PS50109"/>
    </source>
</evidence>
<dbReference type="Pfam" id="PF02518">
    <property type="entry name" value="HATPase_c"/>
    <property type="match status" value="1"/>
</dbReference>